<evidence type="ECO:0000313" key="2">
    <source>
        <dbReference type="Proteomes" id="UP001203607"/>
    </source>
</evidence>
<comment type="caution">
    <text evidence="1">The sequence shown here is derived from an EMBL/GenBank/DDBJ whole genome shotgun (WGS) entry which is preliminary data.</text>
</comment>
<sequence>MNKEVYKQFIAEIPDYLEGKLSPERRVQFEHCVDYFPECKSELEAYKKLVHNLKKENPVPTDRLRANFEEALKLEKSKEAKVVPLEPKRNNWATNFLKIAASVALLIASYQTGRIMQMEKSNQDLAGLLEQSKLDKQMAMLSLMENQSASKRIQGVSFISEFPNPDQEIMAALAERLLQDENDIVRYNAFEALAEFTTTDFVKEVFIKSLKKEKNPSIQIGIIQSLTKIQEKKAIGPMQQLLEQEDTQPFVKNEIELALPKII</sequence>
<dbReference type="EMBL" id="JAMFMA010000002">
    <property type="protein sequence ID" value="MCL6274496.1"/>
    <property type="molecule type" value="Genomic_DNA"/>
</dbReference>
<protein>
    <submittedName>
        <fullName evidence="1">HEAT repeat domain-containing protein</fullName>
    </submittedName>
</protein>
<evidence type="ECO:0000313" key="1">
    <source>
        <dbReference type="EMBL" id="MCL6274496.1"/>
    </source>
</evidence>
<reference evidence="1 2" key="1">
    <citation type="submission" date="2022-05" db="EMBL/GenBank/DDBJ databases">
        <authorList>
            <person name="Park J.-S."/>
        </authorList>
    </citation>
    <scope>NUCLEOTIDE SEQUENCE [LARGE SCALE GENOMIC DNA]</scope>
    <source>
        <strain evidence="1 2">2012CJ35-5</strain>
    </source>
</reference>
<name>A0ABT0PU36_9FLAO</name>
<dbReference type="Proteomes" id="UP001203607">
    <property type="component" value="Unassembled WGS sequence"/>
</dbReference>
<dbReference type="SUPFAM" id="SSF48371">
    <property type="entry name" value="ARM repeat"/>
    <property type="match status" value="1"/>
</dbReference>
<keyword evidence="2" id="KW-1185">Reference proteome</keyword>
<dbReference type="Gene3D" id="1.25.10.10">
    <property type="entry name" value="Leucine-rich Repeat Variant"/>
    <property type="match status" value="1"/>
</dbReference>
<organism evidence="1 2">
    <name type="scientific">Flagellimonas spongiicola</name>
    <dbReference type="NCBI Taxonomy" id="2942208"/>
    <lineage>
        <taxon>Bacteria</taxon>
        <taxon>Pseudomonadati</taxon>
        <taxon>Bacteroidota</taxon>
        <taxon>Flavobacteriia</taxon>
        <taxon>Flavobacteriales</taxon>
        <taxon>Flavobacteriaceae</taxon>
        <taxon>Flagellimonas</taxon>
    </lineage>
</organism>
<accession>A0ABT0PU36</accession>
<gene>
    <name evidence="1" type="ORF">M3P19_10765</name>
</gene>
<dbReference type="RefSeq" id="WP_249657673.1">
    <property type="nucleotide sequence ID" value="NZ_JAMFMA010000002.1"/>
</dbReference>
<dbReference type="InterPro" id="IPR011989">
    <property type="entry name" value="ARM-like"/>
</dbReference>
<proteinExistence type="predicted"/>
<dbReference type="InterPro" id="IPR016024">
    <property type="entry name" value="ARM-type_fold"/>
</dbReference>